<evidence type="ECO:0000256" key="1">
    <source>
        <dbReference type="SAM" id="Coils"/>
    </source>
</evidence>
<dbReference type="PRINTS" id="PR00625">
    <property type="entry name" value="JDOMAIN"/>
</dbReference>
<dbReference type="GO" id="GO:2000641">
    <property type="term" value="P:regulation of early endosome to late endosome transport"/>
    <property type="evidence" value="ECO:0007669"/>
    <property type="project" value="InterPro"/>
</dbReference>
<dbReference type="PANTHER" id="PTHR36983">
    <property type="entry name" value="DNAJ HOMOLOG SUBFAMILY C MEMBER 13"/>
    <property type="match status" value="1"/>
</dbReference>
<dbReference type="WBParaSite" id="MBELARI_LOCUS11898">
    <property type="protein sequence ID" value="MBELARI_LOCUS11898"/>
    <property type="gene ID" value="MBELARI_LOCUS11898"/>
</dbReference>
<dbReference type="GO" id="GO:0010008">
    <property type="term" value="C:endosome membrane"/>
    <property type="evidence" value="ECO:0007669"/>
    <property type="project" value="TreeGrafter"/>
</dbReference>
<dbReference type="PROSITE" id="PS50076">
    <property type="entry name" value="DNAJ_2"/>
    <property type="match status" value="1"/>
</dbReference>
<dbReference type="PANTHER" id="PTHR36983:SF2">
    <property type="entry name" value="DNAJ HOMOLOG SUBFAMILY C MEMBER 13"/>
    <property type="match status" value="1"/>
</dbReference>
<dbReference type="Gene3D" id="1.25.10.10">
    <property type="entry name" value="Leucine-rich Repeat Variant"/>
    <property type="match status" value="1"/>
</dbReference>
<dbReference type="InterPro" id="IPR044978">
    <property type="entry name" value="GRV2/DNAJC13"/>
</dbReference>
<dbReference type="CDD" id="cd06257">
    <property type="entry name" value="DnaJ"/>
    <property type="match status" value="1"/>
</dbReference>
<dbReference type="Pfam" id="PF19432">
    <property type="entry name" value="RME-8_N"/>
    <property type="match status" value="1"/>
</dbReference>
<dbReference type="Proteomes" id="UP000887575">
    <property type="component" value="Unassembled WGS sequence"/>
</dbReference>
<dbReference type="InterPro" id="IPR036869">
    <property type="entry name" value="J_dom_sf"/>
</dbReference>
<dbReference type="GO" id="GO:0007032">
    <property type="term" value="P:endosome organization"/>
    <property type="evidence" value="ECO:0007669"/>
    <property type="project" value="InterPro"/>
</dbReference>
<feature type="coiled-coil region" evidence="1">
    <location>
        <begin position="687"/>
        <end position="724"/>
    </location>
</feature>
<dbReference type="InterPro" id="IPR025640">
    <property type="entry name" value="GYF_2"/>
</dbReference>
<dbReference type="SMART" id="SM00271">
    <property type="entry name" value="DnaJ"/>
    <property type="match status" value="1"/>
</dbReference>
<dbReference type="InterPro" id="IPR016024">
    <property type="entry name" value="ARM-type_fold"/>
</dbReference>
<keyword evidence="3" id="KW-1185">Reference proteome</keyword>
<dbReference type="Pfam" id="PF14237">
    <property type="entry name" value="GYF_2"/>
    <property type="match status" value="1"/>
</dbReference>
<dbReference type="InterPro" id="IPR011989">
    <property type="entry name" value="ARM-like"/>
</dbReference>
<keyword evidence="1" id="KW-0175">Coiled coil</keyword>
<dbReference type="Gene3D" id="1.10.287.110">
    <property type="entry name" value="DnaJ domain"/>
    <property type="match status" value="1"/>
</dbReference>
<dbReference type="Pfam" id="PF00226">
    <property type="entry name" value="DnaJ"/>
    <property type="match status" value="1"/>
</dbReference>
<reference evidence="4" key="1">
    <citation type="submission" date="2024-02" db="UniProtKB">
        <authorList>
            <consortium name="WormBaseParasite"/>
        </authorList>
    </citation>
    <scope>IDENTIFICATION</scope>
</reference>
<dbReference type="InterPro" id="IPR001623">
    <property type="entry name" value="DnaJ_domain"/>
</dbReference>
<evidence type="ECO:0000313" key="4">
    <source>
        <dbReference type="WBParaSite" id="MBELARI_LOCUS11898"/>
    </source>
</evidence>
<dbReference type="CDD" id="cd00934">
    <property type="entry name" value="PTB"/>
    <property type="match status" value="1"/>
</dbReference>
<accession>A0AAF3ED49</accession>
<feature type="domain" description="J" evidence="2">
    <location>
        <begin position="1298"/>
        <end position="1367"/>
    </location>
</feature>
<name>A0AAF3ED49_9BILA</name>
<evidence type="ECO:0000259" key="2">
    <source>
        <dbReference type="PROSITE" id="PS50076"/>
    </source>
</evidence>
<organism evidence="3 4">
    <name type="scientific">Mesorhabditis belari</name>
    <dbReference type="NCBI Taxonomy" id="2138241"/>
    <lineage>
        <taxon>Eukaryota</taxon>
        <taxon>Metazoa</taxon>
        <taxon>Ecdysozoa</taxon>
        <taxon>Nematoda</taxon>
        <taxon>Chromadorea</taxon>
        <taxon>Rhabditida</taxon>
        <taxon>Rhabditina</taxon>
        <taxon>Rhabditomorpha</taxon>
        <taxon>Rhabditoidea</taxon>
        <taxon>Rhabditidae</taxon>
        <taxon>Mesorhabditinae</taxon>
        <taxon>Mesorhabditis</taxon>
    </lineage>
</organism>
<dbReference type="SUPFAM" id="SSF48371">
    <property type="entry name" value="ARM repeat"/>
    <property type="match status" value="2"/>
</dbReference>
<dbReference type="InterPro" id="IPR045802">
    <property type="entry name" value="GRV2/DNAJC13_N"/>
</dbReference>
<sequence length="2069" mass="235624">MANFCSENRDIACYLLTKLSWKGKYKRIFSIGTLCVTTYNPQTLEVTNQWNYEDIISIKPSPKNTPDARTQDEFIVLFRKKDKRDNMRFASEHFPDIVTDCLQHYQKFVDKPKQLPMASCLKHSWSARTVSIRLRIVPYAIEQIDERNVLLAVYPFKNIRSIVKLRDRPNGFVIEVGEHRRRHIFETQQCDQFLTEIRKWAADYVGVSIPFTKEALTLDDAMMTRLGLCSRDDRLTSYVEFNVQKFSPRHQPSVRRLLCLSDGCLIERDKSTYHVICATPLNQIICLVRLEKDPQQFVVEFVDGKHRAYAAPERDLILASLIDGTRASGNEQVFVIGHRFDRSLRLMPYSGLLDEDAESQCMRHIIAPPLGLRRTDLVRRFNANIPYNGLTYATNQEGFFTENKGKIIVQCLECVLQEKYTKEDANAVHRVEAQLQCLRRLFASKSGFHAFTEVAGIREKLGDLVVRCLQWKNEAIDHAVVETLCALMRPMHNFFELRIEQLNKQSLLSSAQFVEHLLDLVVKHVERQTGALVIAAMLDFLTYAICAPFSETTHGETFDTILKLVAIRGRSFYTLFHSPSMTIIKGAGMVMRAIIEESDVETSKAMQLLALSEGSFLTHLNLSLLSMGTDLRVRANRQLSGHLLSLWLVDNQCAEDLMQRSLPRGLLEFLNSDAPVPVKEADLLLPRNNLEAASNELKQKNPMLEKMEGLKITAEAQIERFIQNWDLEQKLNFKMTPRQEERKDKGMVVLRRRRASNSTIDLIWNEETRGEFRNTVENELRILQNEKEQAGSTLLISWNHAEFHVGYKSLTNEIKIGDYFLRQLLSETDETATPIHKPVEFFNNVYHRLLLSTRSDMRCLCLKAMAIAYSRHHITIGPVADVTHFVTMLQHTNVPMERDHLILLLSKLVLNKSNARELLGVELVRLLVELASLAHLHTNRATLNNQSNVIEATPNQMGEGPAEWYYQVKKDDRHGPFSFPKMKELFEEKTIFEKTWIWAAGMENWEPLSKVPQFRWTICSTPVKDEEEKSFLGNALYNFSELAAIALEILLQMCEFFPSRDEKGCVVRPMPSVKLQLTSPSVLKCVVQLLLTYDSTIVQRVSSLLFLVMQDNPFMPSLYLTGLFFFILMYNGSNVLPIARLLHLTHKKQAFRSALPKFEGTHSVLAPLLPEAAIFYLEHYGPEKYAEVYLGEFDNPEVIWNNKMRRHLIERIALHISEYSARLMSNVKALYTFCPITEVDYPELESELFCHVYYLRHLCDQQRFPNWPIRDPVAFLRSCLAAWHEEIDRKPPAMSIEMACETLGIDPTNDQWMDAANTRRAYLKLSLKYHPDKNPDPEARDIFQKISSAYELLTSNNARRNLPDPERIVLCLRAQSIVYSGHLEELGEYKYAGYGQLIKTIDLEAKDAQLFQKGGGSLLAAAIELAKWTLQSSALNAEQLRRENGLEALQLAFERCAPMINLSSKPDDMATQVCERICDCLGTAARFEGCRARIAEMSSIFGNITRLLQFTALPKLVVAASNAISAMSVDTLLQMQFFQNGILWQLIPHLFLYDYTLAEGGVQHSEDSNKQAQVNRLSIAALESIASLAGYRESCPENEGVQRSVRALLTPYASRCMKNGKNDEVLKTLNSNTENPYLVWDNGTRAELLEFVEKQRTSTGNMSDLFGAEFTLSVCANEFIVGDVFIRIYNDQPNFDIEDLKGLCVDLLDFLEKHASQLCGDVPIKTNNDNLIDIDWGETATKGPLSLVDQACMCLTALHNLFLKDPAVVSLLIGHFRLLLRFLRCTTNKRLQKGSLKILSQAAGTTQCLSDISSVLMCSTLYTILTTTPEFQEIVLNILKAFASNTQLVKELLEYGGIAYLLPIVLTSPMSGTSTERILTASLLAHLQADKLTGPIWTRFINKFLPPIFADALRDSVQTAVSMLDTANENPELIWNDGVRKTVLETLERDRANLLAKQQKNPGVKWDFSAISGENWCAYKDTISGELIIHGVFVRLYVQNPGWNVRHPKQFCQELVHNIVQQLSKPTNNLMLLTTALVELLRHHPGTADAVKFEESNTRKQSTNIAKIY</sequence>
<dbReference type="SUPFAM" id="SSF46565">
    <property type="entry name" value="Chaperone J-domain"/>
    <property type="match status" value="1"/>
</dbReference>
<dbReference type="GO" id="GO:0006898">
    <property type="term" value="P:receptor-mediated endocytosis"/>
    <property type="evidence" value="ECO:0007669"/>
    <property type="project" value="TreeGrafter"/>
</dbReference>
<protein>
    <recommendedName>
        <fullName evidence="2">J domain-containing protein</fullName>
    </recommendedName>
</protein>
<evidence type="ECO:0000313" key="3">
    <source>
        <dbReference type="Proteomes" id="UP000887575"/>
    </source>
</evidence>
<proteinExistence type="predicted"/>